<dbReference type="InterPro" id="IPR055377">
    <property type="entry name" value="GH3_M"/>
</dbReference>
<name>A0A5S5CBZ7_9FLAO</name>
<feature type="domain" description="GH3 middle" evidence="1">
    <location>
        <begin position="293"/>
        <end position="350"/>
    </location>
</feature>
<evidence type="ECO:0000313" key="4">
    <source>
        <dbReference type="Proteomes" id="UP000324376"/>
    </source>
</evidence>
<comment type="caution">
    <text evidence="3">The sequence shown here is derived from an EMBL/GenBank/DDBJ whole genome shotgun (WGS) entry which is preliminary data.</text>
</comment>
<organism evidence="3 4">
    <name type="scientific">Aquimarina intermedia</name>
    <dbReference type="NCBI Taxonomy" id="350814"/>
    <lineage>
        <taxon>Bacteria</taxon>
        <taxon>Pseudomonadati</taxon>
        <taxon>Bacteroidota</taxon>
        <taxon>Flavobacteriia</taxon>
        <taxon>Flavobacteriales</taxon>
        <taxon>Flavobacteriaceae</taxon>
        <taxon>Aquimarina</taxon>
    </lineage>
</organism>
<sequence length="499" mass="56943">MSIKSLGAKFFAAYVKKKIDRWSNNPIKTQEKVFWELIRAAESTAFGRDHNFSNITTHQDFVKNVPARDYEQLRPYMDRVVSGEKDVVWPGKPLYFAKTSGTTSGVKYIPLTKESIPTHINAARNAILCYIAESGRTDFVNGKMIFLQGSPELSEKNGINLGRLSGIVAHYVPKYLQKNRMPSWETNCIEDWEDKVEAIVAETIHENMTVISGIPPWVQMYFERLSDKSQKTIGELFPNFELFIYGGVNYEPYRATFEKLIGRKVPSIELYPASEGFFAFQDKQNANGMLLQLNSGMFYEFIKADEFFNEDPQRLTIGEVVTDVNYVMLVSTNAGLWSYNIGDTIMFTSTKPYRVLVSGRIKHFISAFGEHVIGKEVEIALQVGADKTGMMVKEFTVAPQINPTDESIPYHEWFIEFQEEPDDIEELAEAIDSELRSQNSYYDDLIRGKMLRRLQIRVMPKDGFNEYMKSIGKLGGQNKLPRLSNDRKIADVLSGMIAK</sequence>
<protein>
    <submittedName>
        <fullName evidence="3">GH3 auxin-responsive promoter</fullName>
    </submittedName>
</protein>
<dbReference type="InterPro" id="IPR055378">
    <property type="entry name" value="GH3_C"/>
</dbReference>
<dbReference type="PANTHER" id="PTHR31901">
    <property type="entry name" value="GH3 DOMAIN-CONTAINING PROTEIN"/>
    <property type="match status" value="1"/>
</dbReference>
<evidence type="ECO:0000259" key="2">
    <source>
        <dbReference type="Pfam" id="PF23572"/>
    </source>
</evidence>
<keyword evidence="4" id="KW-1185">Reference proteome</keyword>
<dbReference type="OrthoDB" id="5678283at2"/>
<dbReference type="Pfam" id="PF23571">
    <property type="entry name" value="GH3_M"/>
    <property type="match status" value="1"/>
</dbReference>
<dbReference type="Pfam" id="PF03321">
    <property type="entry name" value="GH3"/>
    <property type="match status" value="1"/>
</dbReference>
<accession>A0A5S5CBZ7</accession>
<dbReference type="Proteomes" id="UP000324376">
    <property type="component" value="Unassembled WGS sequence"/>
</dbReference>
<dbReference type="EMBL" id="VNHU01000001">
    <property type="protein sequence ID" value="TYP76885.1"/>
    <property type="molecule type" value="Genomic_DNA"/>
</dbReference>
<dbReference type="RefSeq" id="WP_148780929.1">
    <property type="nucleotide sequence ID" value="NZ_VNHU01000001.1"/>
</dbReference>
<dbReference type="GO" id="GO:0016881">
    <property type="term" value="F:acid-amino acid ligase activity"/>
    <property type="evidence" value="ECO:0007669"/>
    <property type="project" value="TreeGrafter"/>
</dbReference>
<gene>
    <name evidence="3" type="ORF">BD809_10130</name>
</gene>
<reference evidence="3 4" key="1">
    <citation type="submission" date="2019-07" db="EMBL/GenBank/DDBJ databases">
        <title>Genomic Encyclopedia of Archaeal and Bacterial Type Strains, Phase II (KMG-II): from individual species to whole genera.</title>
        <authorList>
            <person name="Goeker M."/>
        </authorList>
    </citation>
    <scope>NUCLEOTIDE SEQUENCE [LARGE SCALE GENOMIC DNA]</scope>
    <source>
        <strain evidence="3 4">DSM 17527</strain>
    </source>
</reference>
<feature type="domain" description="GH3 C-terminal" evidence="2">
    <location>
        <begin position="376"/>
        <end position="488"/>
    </location>
</feature>
<evidence type="ECO:0000259" key="1">
    <source>
        <dbReference type="Pfam" id="PF23571"/>
    </source>
</evidence>
<dbReference type="Pfam" id="PF23572">
    <property type="entry name" value="GH3_C"/>
    <property type="match status" value="1"/>
</dbReference>
<evidence type="ECO:0000313" key="3">
    <source>
        <dbReference type="EMBL" id="TYP76885.1"/>
    </source>
</evidence>
<dbReference type="InterPro" id="IPR004993">
    <property type="entry name" value="GH3"/>
</dbReference>
<dbReference type="GO" id="GO:0005737">
    <property type="term" value="C:cytoplasm"/>
    <property type="evidence" value="ECO:0007669"/>
    <property type="project" value="TreeGrafter"/>
</dbReference>
<dbReference type="PANTHER" id="PTHR31901:SF9">
    <property type="entry name" value="GH3 DOMAIN-CONTAINING PROTEIN"/>
    <property type="match status" value="1"/>
</dbReference>
<dbReference type="AlphaFoldDB" id="A0A5S5CBZ7"/>
<proteinExistence type="predicted"/>